<evidence type="ECO:0000313" key="2">
    <source>
        <dbReference type="EMBL" id="COY75348.1"/>
    </source>
</evidence>
<dbReference type="AlphaFoldDB" id="A0A916LCI0"/>
<accession>A0A916LCI0</accession>
<reference evidence="3" key="1">
    <citation type="submission" date="2015-03" db="EMBL/GenBank/DDBJ databases">
        <authorList>
            <consortium name="Pathogen Informatics"/>
        </authorList>
    </citation>
    <scope>NUCLEOTIDE SEQUENCE [LARGE SCALE GENOMIC DNA]</scope>
    <source>
        <strain evidence="3">N09902308</strain>
    </source>
</reference>
<evidence type="ECO:0000313" key="3">
    <source>
        <dbReference type="Proteomes" id="UP000039021"/>
    </source>
</evidence>
<gene>
    <name evidence="2" type="ORF">ERS007739_03041</name>
</gene>
<feature type="compositionally biased region" description="Basic and acidic residues" evidence="1">
    <location>
        <begin position="19"/>
        <end position="33"/>
    </location>
</feature>
<dbReference type="EMBL" id="CSBK01001503">
    <property type="protein sequence ID" value="COY75348.1"/>
    <property type="molecule type" value="Genomic_DNA"/>
</dbReference>
<feature type="region of interest" description="Disordered" evidence="1">
    <location>
        <begin position="13"/>
        <end position="33"/>
    </location>
</feature>
<sequence>MVALATAAVAEAPLPVQHVGRDDGDDAGDHLRGHRLGFENRQLEGVENCCVDDECGAADDGKFDQLMVALRIGLDHPGKARDGGIGKGHNK</sequence>
<organism evidence="2 3">
    <name type="scientific">Mycobacterium tuberculosis</name>
    <dbReference type="NCBI Taxonomy" id="1773"/>
    <lineage>
        <taxon>Bacteria</taxon>
        <taxon>Bacillati</taxon>
        <taxon>Actinomycetota</taxon>
        <taxon>Actinomycetes</taxon>
        <taxon>Mycobacteriales</taxon>
        <taxon>Mycobacteriaceae</taxon>
        <taxon>Mycobacterium</taxon>
        <taxon>Mycobacterium tuberculosis complex</taxon>
    </lineage>
</organism>
<name>A0A916LCI0_MYCTX</name>
<protein>
    <submittedName>
        <fullName evidence="2">Uncharacterized protein</fullName>
    </submittedName>
</protein>
<evidence type="ECO:0000256" key="1">
    <source>
        <dbReference type="SAM" id="MobiDB-lite"/>
    </source>
</evidence>
<comment type="caution">
    <text evidence="2">The sequence shown here is derived from an EMBL/GenBank/DDBJ whole genome shotgun (WGS) entry which is preliminary data.</text>
</comment>
<proteinExistence type="predicted"/>
<dbReference type="Proteomes" id="UP000039021">
    <property type="component" value="Unassembled WGS sequence"/>
</dbReference>